<dbReference type="InterPro" id="IPR019734">
    <property type="entry name" value="TPR_rpt"/>
</dbReference>
<evidence type="ECO:0000259" key="3">
    <source>
        <dbReference type="PROSITE" id="PS51724"/>
    </source>
</evidence>
<evidence type="ECO:0000256" key="1">
    <source>
        <dbReference type="PROSITE-ProRule" id="PRU00339"/>
    </source>
</evidence>
<feature type="compositionally biased region" description="Low complexity" evidence="2">
    <location>
        <begin position="415"/>
        <end position="433"/>
    </location>
</feature>
<evidence type="ECO:0000256" key="2">
    <source>
        <dbReference type="SAM" id="MobiDB-lite"/>
    </source>
</evidence>
<gene>
    <name evidence="4" type="ORF">KY084_02340</name>
</gene>
<feature type="compositionally biased region" description="Pro residues" evidence="2">
    <location>
        <begin position="302"/>
        <end position="322"/>
    </location>
</feature>
<dbReference type="PROSITE" id="PS50005">
    <property type="entry name" value="TPR"/>
    <property type="match status" value="1"/>
</dbReference>
<feature type="domain" description="SPOR" evidence="3">
    <location>
        <begin position="449"/>
        <end position="530"/>
    </location>
</feature>
<accession>A0ABS6XHL6</accession>
<dbReference type="SMART" id="SM00028">
    <property type="entry name" value="TPR"/>
    <property type="match status" value="2"/>
</dbReference>
<dbReference type="Pfam" id="PF05036">
    <property type="entry name" value="SPOR"/>
    <property type="match status" value="1"/>
</dbReference>
<dbReference type="RefSeq" id="WP_219236839.1">
    <property type="nucleotide sequence ID" value="NZ_JAHWZX010000002.1"/>
</dbReference>
<proteinExistence type="predicted"/>
<dbReference type="EMBL" id="JAHWZX010000002">
    <property type="protein sequence ID" value="MBW4329714.1"/>
    <property type="molecule type" value="Genomic_DNA"/>
</dbReference>
<dbReference type="PROSITE" id="PS51724">
    <property type="entry name" value="SPOR"/>
    <property type="match status" value="1"/>
</dbReference>
<evidence type="ECO:0000313" key="5">
    <source>
        <dbReference type="Proteomes" id="UP001197214"/>
    </source>
</evidence>
<reference evidence="4 5" key="1">
    <citation type="submission" date="2021-07" db="EMBL/GenBank/DDBJ databases">
        <title>Stakelama flava sp. nov., a novel endophytic bacterium isolated from branch of Kandelia candel.</title>
        <authorList>
            <person name="Tuo L."/>
        </authorList>
    </citation>
    <scope>NUCLEOTIDE SEQUENCE [LARGE SCALE GENOMIC DNA]</scope>
    <source>
        <strain evidence="4 5">CBK3Z-3</strain>
    </source>
</reference>
<keyword evidence="5" id="KW-1185">Reference proteome</keyword>
<feature type="compositionally biased region" description="Low complexity" evidence="2">
    <location>
        <begin position="289"/>
        <end position="301"/>
    </location>
</feature>
<feature type="region of interest" description="Disordered" evidence="2">
    <location>
        <begin position="258"/>
        <end position="454"/>
    </location>
</feature>
<evidence type="ECO:0000313" key="4">
    <source>
        <dbReference type="EMBL" id="MBW4329714.1"/>
    </source>
</evidence>
<sequence length="541" mass="56881">MLALLTGVSWGNARAQEVVAGPTPNADKLADDMRVLAAHPDNVDALISAGRLNVKLADPAAALQFFERAEKQAPNDPRIPAGRASALVAMERPGEALRLFNRAEKAGLNVADFAADRGLSYDLLGHPTLAQRDYRLAIAKNGNSDELTRRLALSLGMSGDVDASSELLDPLLRRQDKAAWRARAFILAMNGDTAGANKIASTMFPNFGPDFAPYFRELPMLSPAERAHAVHFGRLSLGPEQLADAKLAPALPAETTALAQAAPSVGKPPKTRKTKRSKTTRVPVREGQDPSPSMSASASTPTPTPTPMPTDAPASSPVPAPSSVPKANAAPHPPAQRMAAATPTAVPPPRTEDMTARRAPARASLAPAEAPGKQAPVPSSKPVTVHQPSERLASIMRNMSVPGSELGVTAPARTSTPEPSSQASATPSQSAAKKAPEKPPKPKAKPAAEANPARHWVQVAGGANEDALARTYAKLAADAPDLFKGRQPWTTPLRATNRILVGPFDSTDSAQDFVNALAKKDMSGFVWTSEAGQAIDRLKVK</sequence>
<comment type="caution">
    <text evidence="4">The sequence shown here is derived from an EMBL/GenBank/DDBJ whole genome shotgun (WGS) entry which is preliminary data.</text>
</comment>
<dbReference type="Proteomes" id="UP001197214">
    <property type="component" value="Unassembled WGS sequence"/>
</dbReference>
<feature type="compositionally biased region" description="Low complexity" evidence="2">
    <location>
        <begin position="357"/>
        <end position="371"/>
    </location>
</feature>
<feature type="repeat" description="TPR" evidence="1">
    <location>
        <begin position="43"/>
        <end position="76"/>
    </location>
</feature>
<feature type="compositionally biased region" description="Basic residues" evidence="2">
    <location>
        <begin position="269"/>
        <end position="279"/>
    </location>
</feature>
<dbReference type="InterPro" id="IPR007730">
    <property type="entry name" value="SPOR-like_dom"/>
</dbReference>
<name>A0ABS6XHL6_9SPHN</name>
<organism evidence="4 5">
    <name type="scientific">Stakelama flava</name>
    <dbReference type="NCBI Taxonomy" id="2860338"/>
    <lineage>
        <taxon>Bacteria</taxon>
        <taxon>Pseudomonadati</taxon>
        <taxon>Pseudomonadota</taxon>
        <taxon>Alphaproteobacteria</taxon>
        <taxon>Sphingomonadales</taxon>
        <taxon>Sphingomonadaceae</taxon>
        <taxon>Stakelama</taxon>
    </lineage>
</organism>
<keyword evidence="1" id="KW-0802">TPR repeat</keyword>
<protein>
    <submittedName>
        <fullName evidence="4">SPOR domain-containing protein</fullName>
    </submittedName>
</protein>